<gene>
    <name evidence="2" type="ORF">EAS64_20775</name>
</gene>
<protein>
    <submittedName>
        <fullName evidence="2">DUF4386 domain-containing protein</fullName>
    </submittedName>
</protein>
<accession>A0A6P2C0E8</accession>
<reference evidence="2 3" key="1">
    <citation type="submission" date="2018-11" db="EMBL/GenBank/DDBJ databases">
        <title>Trebonia kvetii gen.nov., sp.nov., a novel acidophilic actinobacterium, and proposal of the new actinobacterial family Treboniaceae fam. nov.</title>
        <authorList>
            <person name="Rapoport D."/>
            <person name="Sagova-Mareckova M."/>
            <person name="Sedlacek I."/>
            <person name="Provaznik J."/>
            <person name="Kralova S."/>
            <person name="Pavlinic D."/>
            <person name="Benes V."/>
            <person name="Kopecky J."/>
        </authorList>
    </citation>
    <scope>NUCLEOTIDE SEQUENCE [LARGE SCALE GENOMIC DNA]</scope>
    <source>
        <strain evidence="2 3">15Tr583</strain>
    </source>
</reference>
<dbReference type="AlphaFoldDB" id="A0A6P2C0E8"/>
<comment type="caution">
    <text evidence="2">The sequence shown here is derived from an EMBL/GenBank/DDBJ whole genome shotgun (WGS) entry which is preliminary data.</text>
</comment>
<evidence type="ECO:0000256" key="1">
    <source>
        <dbReference type="SAM" id="Phobius"/>
    </source>
</evidence>
<proteinExistence type="predicted"/>
<feature type="transmembrane region" description="Helical" evidence="1">
    <location>
        <begin position="26"/>
        <end position="48"/>
    </location>
</feature>
<sequence>MAIAGTGSARDVTGTGLKRTARTTGLLYPGLFITGISGFLVVRSQIFIAGDPHGTWSNLTGNESLARAGIALELRTVLTQALTAVWFYRLFRSVDTLAAGSLAAFGMASAVAIMGSAALLATALDVAGDGSLATTGGAAATVQLLYVASGHLWGVAAMFFGLWLIPMGRLVVRSRWLPQPLGWTLVAGGVAYLASAFARYLFPGASLVTQLLTIPATVGEAWIMGYLIIVGVREHAPSREAAQGACLRWTAEGRRYRPWNGDRSHPGDVLLLRSAKSFMS</sequence>
<dbReference type="Proteomes" id="UP000460272">
    <property type="component" value="Unassembled WGS sequence"/>
</dbReference>
<feature type="transmembrane region" description="Helical" evidence="1">
    <location>
        <begin position="208"/>
        <end position="229"/>
    </location>
</feature>
<name>A0A6P2C0E8_9ACTN</name>
<feature type="transmembrane region" description="Helical" evidence="1">
    <location>
        <begin position="181"/>
        <end position="202"/>
    </location>
</feature>
<feature type="transmembrane region" description="Helical" evidence="1">
    <location>
        <begin position="144"/>
        <end position="165"/>
    </location>
</feature>
<keyword evidence="1" id="KW-0472">Membrane</keyword>
<keyword evidence="3" id="KW-1185">Reference proteome</keyword>
<evidence type="ECO:0000313" key="3">
    <source>
        <dbReference type="Proteomes" id="UP000460272"/>
    </source>
</evidence>
<keyword evidence="1" id="KW-0812">Transmembrane</keyword>
<evidence type="ECO:0000313" key="2">
    <source>
        <dbReference type="EMBL" id="TVZ02913.1"/>
    </source>
</evidence>
<feature type="transmembrane region" description="Helical" evidence="1">
    <location>
        <begin position="68"/>
        <end position="90"/>
    </location>
</feature>
<dbReference type="OrthoDB" id="1160166at2"/>
<feature type="transmembrane region" description="Helical" evidence="1">
    <location>
        <begin position="102"/>
        <end position="124"/>
    </location>
</feature>
<keyword evidence="1" id="KW-1133">Transmembrane helix</keyword>
<dbReference type="InterPro" id="IPR025495">
    <property type="entry name" value="DUF4386"/>
</dbReference>
<dbReference type="RefSeq" id="WP_145855182.1">
    <property type="nucleotide sequence ID" value="NZ_RPFW01000004.1"/>
</dbReference>
<dbReference type="Pfam" id="PF14329">
    <property type="entry name" value="DUF4386"/>
    <property type="match status" value="1"/>
</dbReference>
<organism evidence="2 3">
    <name type="scientific">Trebonia kvetii</name>
    <dbReference type="NCBI Taxonomy" id="2480626"/>
    <lineage>
        <taxon>Bacteria</taxon>
        <taxon>Bacillati</taxon>
        <taxon>Actinomycetota</taxon>
        <taxon>Actinomycetes</taxon>
        <taxon>Streptosporangiales</taxon>
        <taxon>Treboniaceae</taxon>
        <taxon>Trebonia</taxon>
    </lineage>
</organism>
<dbReference type="EMBL" id="RPFW01000004">
    <property type="protein sequence ID" value="TVZ02913.1"/>
    <property type="molecule type" value="Genomic_DNA"/>
</dbReference>